<dbReference type="Proteomes" id="UP001219525">
    <property type="component" value="Unassembled WGS sequence"/>
</dbReference>
<reference evidence="3" key="1">
    <citation type="submission" date="2023-03" db="EMBL/GenBank/DDBJ databases">
        <title>Massive genome expansion in bonnet fungi (Mycena s.s.) driven by repeated elements and novel gene families across ecological guilds.</title>
        <authorList>
            <consortium name="Lawrence Berkeley National Laboratory"/>
            <person name="Harder C.B."/>
            <person name="Miyauchi S."/>
            <person name="Viragh M."/>
            <person name="Kuo A."/>
            <person name="Thoen E."/>
            <person name="Andreopoulos B."/>
            <person name="Lu D."/>
            <person name="Skrede I."/>
            <person name="Drula E."/>
            <person name="Henrissat B."/>
            <person name="Morin E."/>
            <person name="Kohler A."/>
            <person name="Barry K."/>
            <person name="LaButti K."/>
            <person name="Morin E."/>
            <person name="Salamov A."/>
            <person name="Lipzen A."/>
            <person name="Mereny Z."/>
            <person name="Hegedus B."/>
            <person name="Baldrian P."/>
            <person name="Stursova M."/>
            <person name="Weitz H."/>
            <person name="Taylor A."/>
            <person name="Grigoriev I.V."/>
            <person name="Nagy L.G."/>
            <person name="Martin F."/>
            <person name="Kauserud H."/>
        </authorList>
    </citation>
    <scope>NUCLEOTIDE SEQUENCE</scope>
    <source>
        <strain evidence="3">9144</strain>
    </source>
</reference>
<gene>
    <name evidence="2" type="ORF">GGX14DRAFT_407027</name>
    <name evidence="3" type="ORF">GGX14DRAFT_407028</name>
</gene>
<dbReference type="AlphaFoldDB" id="A0AAD6Y2Q3"/>
<name>A0AAD6Y2Q3_9AGAR</name>
<protein>
    <submittedName>
        <fullName evidence="3">Uncharacterized protein</fullName>
    </submittedName>
</protein>
<proteinExistence type="predicted"/>
<evidence type="ECO:0000256" key="1">
    <source>
        <dbReference type="SAM" id="Coils"/>
    </source>
</evidence>
<organism evidence="3 4">
    <name type="scientific">Mycena pura</name>
    <dbReference type="NCBI Taxonomy" id="153505"/>
    <lineage>
        <taxon>Eukaryota</taxon>
        <taxon>Fungi</taxon>
        <taxon>Dikarya</taxon>
        <taxon>Basidiomycota</taxon>
        <taxon>Agaricomycotina</taxon>
        <taxon>Agaricomycetes</taxon>
        <taxon>Agaricomycetidae</taxon>
        <taxon>Agaricales</taxon>
        <taxon>Marasmiineae</taxon>
        <taxon>Mycenaceae</taxon>
        <taxon>Mycena</taxon>
    </lineage>
</organism>
<keyword evidence="1" id="KW-0175">Coiled coil</keyword>
<evidence type="ECO:0000313" key="2">
    <source>
        <dbReference type="EMBL" id="KAJ7191647.1"/>
    </source>
</evidence>
<keyword evidence="4" id="KW-1185">Reference proteome</keyword>
<dbReference type="EMBL" id="JARJCW010000130">
    <property type="protein sequence ID" value="KAJ7191647.1"/>
    <property type="molecule type" value="Genomic_DNA"/>
</dbReference>
<comment type="caution">
    <text evidence="3">The sequence shown here is derived from an EMBL/GenBank/DDBJ whole genome shotgun (WGS) entry which is preliminary data.</text>
</comment>
<feature type="coiled-coil region" evidence="1">
    <location>
        <begin position="100"/>
        <end position="127"/>
    </location>
</feature>
<evidence type="ECO:0000313" key="4">
    <source>
        <dbReference type="Proteomes" id="UP001219525"/>
    </source>
</evidence>
<sequence length="605" mass="67361">MGGVEMDNVDNVRDARAIGRANGILPVEISRGESQSMDCWVKATHMQRGWLGVRAGKQVLGDGNSLPKGRGPPAPRVEMYWTTRRATGECNAAQADVFHHQRMIGEIEELREELRTLRMEIEQLAAAGQRAPLMIQQLDVPTQLVPQPNVMAPVPSSRQPTPNQDSAQAQAEALLLNYWKEEWDRRRCLKRVPAGLPWPTTRDVEPDGPDGIFELRGSTAVAGAMNRMDRAGSLVCLEELATGCTGERKQCGREKWVEVDASITDDRWASRKDILRLDGPSRRACEDKMRQVSPSRRARVDDKVWHLRTSARIGWTTYDGSGMELELERMWPVNETQQMSAFTSVDTLSVGWDNCPLRRTFVFRDIRHWGLREWGVSDDKDNARGTDVRVDKKMAGQPKIDGNHESFAIGGGRPTDCGSRCGNESGRRRGRIAKQEWLRGQRLSGRQDAYGTAENAEARLVVGMPRDGDGIGHANNKVSLISEKEATRTHSGVSFGERKCLLGHRATCLSHVCGAHMITERSTGTNVSQLVEGTEEADGNNFRCAAIDPHLRAKRIRRCPRVARPVDDQCSGGPPALVPWIKESVENHRRTYRVGGCGNVEREDG</sequence>
<evidence type="ECO:0000313" key="3">
    <source>
        <dbReference type="EMBL" id="KAJ7191648.1"/>
    </source>
</evidence>
<accession>A0AAD6Y2Q3</accession>
<dbReference type="EMBL" id="JARJCW010000130">
    <property type="protein sequence ID" value="KAJ7191648.1"/>
    <property type="molecule type" value="Genomic_DNA"/>
</dbReference>